<dbReference type="Proteomes" id="UP000829354">
    <property type="component" value="Chromosome IV"/>
</dbReference>
<protein>
    <submittedName>
        <fullName evidence="1">Uncharacterized protein</fullName>
    </submittedName>
</protein>
<dbReference type="AlphaFoldDB" id="A0AAE9JI14"/>
<organism evidence="1 2">
    <name type="scientific">Caenorhabditis briggsae</name>
    <dbReference type="NCBI Taxonomy" id="6238"/>
    <lineage>
        <taxon>Eukaryota</taxon>
        <taxon>Metazoa</taxon>
        <taxon>Ecdysozoa</taxon>
        <taxon>Nematoda</taxon>
        <taxon>Chromadorea</taxon>
        <taxon>Rhabditida</taxon>
        <taxon>Rhabditina</taxon>
        <taxon>Rhabditomorpha</taxon>
        <taxon>Rhabditoidea</taxon>
        <taxon>Rhabditidae</taxon>
        <taxon>Peloderinae</taxon>
        <taxon>Caenorhabditis</taxon>
    </lineage>
</organism>
<reference evidence="1 2" key="1">
    <citation type="submission" date="2022-04" db="EMBL/GenBank/DDBJ databases">
        <title>Chromosome-level reference genomes for two strains of Caenorhabditis briggsae: an improved platform for comparative genomics.</title>
        <authorList>
            <person name="Stevens L."/>
            <person name="Andersen E."/>
        </authorList>
    </citation>
    <scope>NUCLEOTIDE SEQUENCE [LARGE SCALE GENOMIC DNA]</scope>
    <source>
        <strain evidence="1">VX34</strain>
        <tissue evidence="1">Whole-organism</tissue>
    </source>
</reference>
<proteinExistence type="predicted"/>
<evidence type="ECO:0000313" key="2">
    <source>
        <dbReference type="Proteomes" id="UP000829354"/>
    </source>
</evidence>
<accession>A0AAE9JI14</accession>
<name>A0AAE9JI14_CAEBR</name>
<sequence length="119" mass="13733">MPHLSDSDARNRLNTLRNALKGSEKCQKRYGFGRFAVEKAAERFIPFVHVIMKTGRVARDTCKDIKIEHQIETLKDIIKTLQDEPHPDQNEITSAQQLLQHAEELRKGDLRKTLLDVID</sequence>
<evidence type="ECO:0000313" key="1">
    <source>
        <dbReference type="EMBL" id="UMM30899.1"/>
    </source>
</evidence>
<gene>
    <name evidence="1" type="ORF">L5515_012593</name>
</gene>
<dbReference type="EMBL" id="CP092623">
    <property type="protein sequence ID" value="UMM30899.1"/>
    <property type="molecule type" value="Genomic_DNA"/>
</dbReference>
<keyword evidence="2" id="KW-1185">Reference proteome</keyword>